<dbReference type="InterPro" id="IPR013573">
    <property type="entry name" value="Tscrpt_reg_YcdC_C"/>
</dbReference>
<proteinExistence type="predicted"/>
<protein>
    <submittedName>
        <fullName evidence="4">TetR family transcriptional regulator</fullName>
    </submittedName>
</protein>
<dbReference type="Gene3D" id="1.10.357.10">
    <property type="entry name" value="Tetracycline Repressor, domain 2"/>
    <property type="match status" value="1"/>
</dbReference>
<name>A0A6B0Y497_9RHOB</name>
<feature type="domain" description="HTH tetR-type" evidence="3">
    <location>
        <begin position="12"/>
        <end position="72"/>
    </location>
</feature>
<evidence type="ECO:0000256" key="2">
    <source>
        <dbReference type="PROSITE-ProRule" id="PRU00335"/>
    </source>
</evidence>
<dbReference type="InterPro" id="IPR036271">
    <property type="entry name" value="Tet_transcr_reg_TetR-rel_C_sf"/>
</dbReference>
<reference evidence="4" key="1">
    <citation type="submission" date="2019-09" db="EMBL/GenBank/DDBJ databases">
        <title>Characterisation of the sponge microbiome using genome-centric metagenomics.</title>
        <authorList>
            <person name="Engelberts J.P."/>
            <person name="Robbins S.J."/>
            <person name="De Goeij J.M."/>
            <person name="Aranda M."/>
            <person name="Bell S.C."/>
            <person name="Webster N.S."/>
        </authorList>
    </citation>
    <scope>NUCLEOTIDE SEQUENCE</scope>
    <source>
        <strain evidence="4">SB0664_bin_43</strain>
    </source>
</reference>
<dbReference type="SUPFAM" id="SSF46689">
    <property type="entry name" value="Homeodomain-like"/>
    <property type="match status" value="1"/>
</dbReference>
<dbReference type="PANTHER" id="PTHR30328">
    <property type="entry name" value="TRANSCRIPTIONAL REPRESSOR"/>
    <property type="match status" value="1"/>
</dbReference>
<dbReference type="GO" id="GO:0045892">
    <property type="term" value="P:negative regulation of DNA-templated transcription"/>
    <property type="evidence" value="ECO:0007669"/>
    <property type="project" value="InterPro"/>
</dbReference>
<dbReference type="EMBL" id="VXRY01000434">
    <property type="protein sequence ID" value="MXY34530.1"/>
    <property type="molecule type" value="Genomic_DNA"/>
</dbReference>
<gene>
    <name evidence="4" type="ORF">F4Y60_10690</name>
</gene>
<feature type="DNA-binding region" description="H-T-H motif" evidence="2">
    <location>
        <begin position="35"/>
        <end position="54"/>
    </location>
</feature>
<dbReference type="InterPro" id="IPR009057">
    <property type="entry name" value="Homeodomain-like_sf"/>
</dbReference>
<dbReference type="Pfam" id="PF00440">
    <property type="entry name" value="TetR_N"/>
    <property type="match status" value="1"/>
</dbReference>
<comment type="caution">
    <text evidence="4">The sequence shown here is derived from an EMBL/GenBank/DDBJ whole genome shotgun (WGS) entry which is preliminary data.</text>
</comment>
<evidence type="ECO:0000313" key="4">
    <source>
        <dbReference type="EMBL" id="MXY34530.1"/>
    </source>
</evidence>
<dbReference type="PROSITE" id="PS50977">
    <property type="entry name" value="HTH_TETR_2"/>
    <property type="match status" value="1"/>
</dbReference>
<accession>A0A6B0Y497</accession>
<dbReference type="InterPro" id="IPR050109">
    <property type="entry name" value="HTH-type_TetR-like_transc_reg"/>
</dbReference>
<dbReference type="GO" id="GO:0003677">
    <property type="term" value="F:DNA binding"/>
    <property type="evidence" value="ECO:0007669"/>
    <property type="project" value="UniProtKB-UniRule"/>
</dbReference>
<dbReference type="SUPFAM" id="SSF48498">
    <property type="entry name" value="Tetracyclin repressor-like, C-terminal domain"/>
    <property type="match status" value="1"/>
</dbReference>
<dbReference type="PANTHER" id="PTHR30328:SF54">
    <property type="entry name" value="HTH-TYPE TRANSCRIPTIONAL REPRESSOR SCO4008"/>
    <property type="match status" value="1"/>
</dbReference>
<dbReference type="InterPro" id="IPR001647">
    <property type="entry name" value="HTH_TetR"/>
</dbReference>
<dbReference type="AlphaFoldDB" id="A0A6B0Y497"/>
<evidence type="ECO:0000259" key="3">
    <source>
        <dbReference type="PROSITE" id="PS50977"/>
    </source>
</evidence>
<dbReference type="Pfam" id="PF08362">
    <property type="entry name" value="TetR_C_3"/>
    <property type="match status" value="1"/>
</dbReference>
<dbReference type="PRINTS" id="PR00455">
    <property type="entry name" value="HTHTETR"/>
</dbReference>
<keyword evidence="1 2" id="KW-0238">DNA-binding</keyword>
<dbReference type="Gene3D" id="1.10.10.60">
    <property type="entry name" value="Homeodomain-like"/>
    <property type="match status" value="1"/>
</dbReference>
<sequence length="214" mass="24495">MNSRSDFAQKREALNEKIREAAIAEFAEHGLRGTTTQAIADRAGLTKTKLHYHISGKEELYQDVIDQIIGIWADLFDGSAINRDPESVLRDYVVRKVRFSLEHPNKVKLFANEVMRDAGMLQDHWIRSREDVRRSASLIESWIADGHVRPVDPVLLLFHIWAMTEYYAVMGKQVRFFLEHEDSETLSAEYIASEIANVILNGLLKVDAEERAKA</sequence>
<evidence type="ECO:0000256" key="1">
    <source>
        <dbReference type="ARBA" id="ARBA00023125"/>
    </source>
</evidence>
<organism evidence="4">
    <name type="scientific">Boseongicola sp. SB0664_bin_43</name>
    <dbReference type="NCBI Taxonomy" id="2604844"/>
    <lineage>
        <taxon>Bacteria</taxon>
        <taxon>Pseudomonadati</taxon>
        <taxon>Pseudomonadota</taxon>
        <taxon>Alphaproteobacteria</taxon>
        <taxon>Rhodobacterales</taxon>
        <taxon>Paracoccaceae</taxon>
        <taxon>Boseongicola</taxon>
    </lineage>
</organism>